<dbReference type="InterPro" id="IPR050493">
    <property type="entry name" value="FAD-dep_Monooxygenase_BioMet"/>
</dbReference>
<keyword evidence="2" id="KW-0285">Flavoprotein</keyword>
<dbReference type="PANTHER" id="PTHR13789">
    <property type="entry name" value="MONOOXYGENASE"/>
    <property type="match status" value="1"/>
</dbReference>
<dbReference type="GO" id="GO:0004497">
    <property type="term" value="F:monooxygenase activity"/>
    <property type="evidence" value="ECO:0007669"/>
    <property type="project" value="UniProtKB-KW"/>
</dbReference>
<reference evidence="7" key="2">
    <citation type="submission" date="2020-09" db="EMBL/GenBank/DDBJ databases">
        <authorList>
            <person name="Sun Q."/>
            <person name="Ohkuma M."/>
        </authorList>
    </citation>
    <scope>NUCLEOTIDE SEQUENCE</scope>
    <source>
        <strain evidence="7">JCM 3035</strain>
    </source>
</reference>
<dbReference type="AlphaFoldDB" id="A0A917RN69"/>
<dbReference type="Pfam" id="PF01494">
    <property type="entry name" value="FAD_binding_3"/>
    <property type="match status" value="1"/>
</dbReference>
<evidence type="ECO:0000256" key="4">
    <source>
        <dbReference type="ARBA" id="ARBA00023002"/>
    </source>
</evidence>
<dbReference type="EMBL" id="BMPQ01000053">
    <property type="protein sequence ID" value="GGL15728.1"/>
    <property type="molecule type" value="Genomic_DNA"/>
</dbReference>
<proteinExistence type="predicted"/>
<keyword evidence="5" id="KW-0503">Monooxygenase</keyword>
<dbReference type="Gene3D" id="3.50.50.60">
    <property type="entry name" value="FAD/NAD(P)-binding domain"/>
    <property type="match status" value="1"/>
</dbReference>
<keyword evidence="4" id="KW-0560">Oxidoreductase</keyword>
<dbReference type="PRINTS" id="PR00420">
    <property type="entry name" value="RNGMNOXGNASE"/>
</dbReference>
<accession>A0A917RN69</accession>
<dbReference type="SUPFAM" id="SSF54373">
    <property type="entry name" value="FAD-linked reductases, C-terminal domain"/>
    <property type="match status" value="1"/>
</dbReference>
<keyword evidence="8" id="KW-1185">Reference proteome</keyword>
<feature type="domain" description="FAD-binding" evidence="6">
    <location>
        <begin position="18"/>
        <end position="358"/>
    </location>
</feature>
<dbReference type="InterPro" id="IPR036188">
    <property type="entry name" value="FAD/NAD-bd_sf"/>
</dbReference>
<dbReference type="SUPFAM" id="SSF51905">
    <property type="entry name" value="FAD/NAD(P)-binding domain"/>
    <property type="match status" value="1"/>
</dbReference>
<evidence type="ECO:0000256" key="5">
    <source>
        <dbReference type="ARBA" id="ARBA00023033"/>
    </source>
</evidence>
<evidence type="ECO:0000259" key="6">
    <source>
        <dbReference type="Pfam" id="PF01494"/>
    </source>
</evidence>
<dbReference type="InterPro" id="IPR002938">
    <property type="entry name" value="FAD-bd"/>
</dbReference>
<evidence type="ECO:0000256" key="2">
    <source>
        <dbReference type="ARBA" id="ARBA00022630"/>
    </source>
</evidence>
<evidence type="ECO:0000313" key="7">
    <source>
        <dbReference type="EMBL" id="GGL15728.1"/>
    </source>
</evidence>
<dbReference type="GO" id="GO:0071949">
    <property type="term" value="F:FAD binding"/>
    <property type="evidence" value="ECO:0007669"/>
    <property type="project" value="InterPro"/>
</dbReference>
<gene>
    <name evidence="7" type="ORF">GCM10010094_90800</name>
</gene>
<sequence length="403" mass="43851">MPSKTYGDTMTTHTERTGLLVIGGGIGGMATALAAARAGRPVRLLERAPAFTEIGAGLQVGPNAIRVLMNLGLYERIEEVAVLPGRGVFMDALTGKYLTSLDFGPAFRERYQAPYAVMHRSDLLDILLDACRASDRIVLENGKEVVAVRELDGDIVRVECADGSAYAADAVIGADGLNSRVRKLIADDEPVCSGYAAYRGTMPVGDLGAGIDGDSVVLWIGPGMHMIQYPIRRGELYNTVAVFHSDSFQQGKDDWGGPEELDARFATACDDVRRGVALVDRSRHWKTYDRQPLDRWTTGRVALLGDAAHPMLQYLGQGACQALEDAEALGHGLAEHGDDFTKGFAAYEQGRIPRATRCQTTARTWGEIWHTDGVGRTLRNHILTSRAADDYTHTDWLYLPASI</sequence>
<dbReference type="PANTHER" id="PTHR13789:SF318">
    <property type="entry name" value="GERANYLGERANYL DIPHOSPHATE REDUCTASE"/>
    <property type="match status" value="1"/>
</dbReference>
<evidence type="ECO:0000313" key="8">
    <source>
        <dbReference type="Proteomes" id="UP000637788"/>
    </source>
</evidence>
<name>A0A917RN69_9ACTN</name>
<dbReference type="Proteomes" id="UP000637788">
    <property type="component" value="Unassembled WGS sequence"/>
</dbReference>
<keyword evidence="3" id="KW-0274">FAD</keyword>
<reference evidence="7" key="1">
    <citation type="journal article" date="2014" name="Int. J. Syst. Evol. Microbiol.">
        <title>Complete genome sequence of Corynebacterium casei LMG S-19264T (=DSM 44701T), isolated from a smear-ripened cheese.</title>
        <authorList>
            <consortium name="US DOE Joint Genome Institute (JGI-PGF)"/>
            <person name="Walter F."/>
            <person name="Albersmeier A."/>
            <person name="Kalinowski J."/>
            <person name="Ruckert C."/>
        </authorList>
    </citation>
    <scope>NUCLEOTIDE SEQUENCE</scope>
    <source>
        <strain evidence="7">JCM 3035</strain>
    </source>
</reference>
<comment type="cofactor">
    <cofactor evidence="1">
        <name>FAD</name>
        <dbReference type="ChEBI" id="CHEBI:57692"/>
    </cofactor>
</comment>
<evidence type="ECO:0000256" key="3">
    <source>
        <dbReference type="ARBA" id="ARBA00022827"/>
    </source>
</evidence>
<organism evidence="7 8">
    <name type="scientific">Streptomyces flaveus</name>
    <dbReference type="NCBI Taxonomy" id="66370"/>
    <lineage>
        <taxon>Bacteria</taxon>
        <taxon>Bacillati</taxon>
        <taxon>Actinomycetota</taxon>
        <taxon>Actinomycetes</taxon>
        <taxon>Kitasatosporales</taxon>
        <taxon>Streptomycetaceae</taxon>
        <taxon>Streptomyces</taxon>
        <taxon>Streptomyces aurantiacus group</taxon>
    </lineage>
</organism>
<protein>
    <submittedName>
        <fullName evidence="7">3-hydroxybenzoate 6-hydroxylase</fullName>
    </submittedName>
</protein>
<comment type="caution">
    <text evidence="7">The sequence shown here is derived from an EMBL/GenBank/DDBJ whole genome shotgun (WGS) entry which is preliminary data.</text>
</comment>
<evidence type="ECO:0000256" key="1">
    <source>
        <dbReference type="ARBA" id="ARBA00001974"/>
    </source>
</evidence>